<gene>
    <name evidence="3" type="ORF">LZZ85_17465</name>
</gene>
<dbReference type="PROSITE" id="PS00194">
    <property type="entry name" value="THIOREDOXIN_1"/>
    <property type="match status" value="1"/>
</dbReference>
<evidence type="ECO:0000313" key="3">
    <source>
        <dbReference type="EMBL" id="MCG2616089.1"/>
    </source>
</evidence>
<evidence type="ECO:0000256" key="1">
    <source>
        <dbReference type="ARBA" id="ARBA00023284"/>
    </source>
</evidence>
<feature type="domain" description="Thioredoxin" evidence="2">
    <location>
        <begin position="327"/>
        <end position="479"/>
    </location>
</feature>
<dbReference type="Pfam" id="PF17127">
    <property type="entry name" value="DUF5106"/>
    <property type="match status" value="1"/>
</dbReference>
<keyword evidence="1" id="KW-0676">Redox-active center</keyword>
<dbReference type="Proteomes" id="UP001165367">
    <property type="component" value="Unassembled WGS sequence"/>
</dbReference>
<evidence type="ECO:0000259" key="2">
    <source>
        <dbReference type="PROSITE" id="PS51352"/>
    </source>
</evidence>
<dbReference type="RefSeq" id="WP_237874627.1">
    <property type="nucleotide sequence ID" value="NZ_JAKLTR010000011.1"/>
</dbReference>
<reference evidence="3" key="1">
    <citation type="submission" date="2022-01" db="EMBL/GenBank/DDBJ databases">
        <authorList>
            <person name="Jo J.-H."/>
            <person name="Im W.-T."/>
        </authorList>
    </citation>
    <scope>NUCLEOTIDE SEQUENCE</scope>
    <source>
        <strain evidence="3">NA20</strain>
    </source>
</reference>
<keyword evidence="4" id="KW-1185">Reference proteome</keyword>
<proteinExistence type="predicted"/>
<protein>
    <submittedName>
        <fullName evidence="3">DUF5106 domain-containing protein</fullName>
    </submittedName>
</protein>
<dbReference type="InterPro" id="IPR036249">
    <property type="entry name" value="Thioredoxin-like_sf"/>
</dbReference>
<dbReference type="InterPro" id="IPR033395">
    <property type="entry name" value="DUF5106"/>
</dbReference>
<dbReference type="CDD" id="cd02966">
    <property type="entry name" value="TlpA_like_family"/>
    <property type="match status" value="1"/>
</dbReference>
<comment type="caution">
    <text evidence="3">The sequence shown here is derived from an EMBL/GenBank/DDBJ whole genome shotgun (WGS) entry which is preliminary data.</text>
</comment>
<sequence length="479" mass="55205">MKKLILIPLIGVSAWVAAQKGYEIKVTLKPIVNQYVYLGHYSGKQFPVVDSVMLNDKSEGVFKGDKALGGGIYIIAYPKKDRFLEVLVDKQQHFSVIADTSDPIRKRKFVNSPENDAFSLYQQEMSNKGRKIDSLNSLLRATRNPGDSARFTAEMKKATDEITAFRKQVSSTNPNSLLTVLMHLMEEPKVPPASQHPGGKYDSTFAYRYFKDHYWDGIDFWDDRITRTPASLFEERVDKYFNTLVYPSPDSVNKEIDRMLAFASPSKEVTRILLVRFVTRYLNMRYMWEDAVFVNLFTKYFSQKEYDWLTPQGKKMITDRAYSLMANIMGNPAENISLPDTAGVVKNLYGDTARFTVVTFWDPTCGHCRETLPLLDSMYRAKWKAAGVKMFSVAKETDGTKNDWLKFVREHRLGEWTNVYYSKEEEDKRISAGIPGYSQLYDAQIVPTVYLLDKEKRIVAKKLTWQQTDEILQLKLKQP</sequence>
<evidence type="ECO:0000313" key="4">
    <source>
        <dbReference type="Proteomes" id="UP001165367"/>
    </source>
</evidence>
<accession>A0ABS9KV13</accession>
<organism evidence="3 4">
    <name type="scientific">Terrimonas ginsenosidimutans</name>
    <dbReference type="NCBI Taxonomy" id="2908004"/>
    <lineage>
        <taxon>Bacteria</taxon>
        <taxon>Pseudomonadati</taxon>
        <taxon>Bacteroidota</taxon>
        <taxon>Chitinophagia</taxon>
        <taxon>Chitinophagales</taxon>
        <taxon>Chitinophagaceae</taxon>
        <taxon>Terrimonas</taxon>
    </lineage>
</organism>
<dbReference type="InterPro" id="IPR013766">
    <property type="entry name" value="Thioredoxin_domain"/>
</dbReference>
<dbReference type="Gene3D" id="3.40.30.10">
    <property type="entry name" value="Glutaredoxin"/>
    <property type="match status" value="1"/>
</dbReference>
<dbReference type="EMBL" id="JAKLTR010000011">
    <property type="protein sequence ID" value="MCG2616089.1"/>
    <property type="molecule type" value="Genomic_DNA"/>
</dbReference>
<dbReference type="InterPro" id="IPR017937">
    <property type="entry name" value="Thioredoxin_CS"/>
</dbReference>
<dbReference type="PROSITE" id="PS51352">
    <property type="entry name" value="THIOREDOXIN_2"/>
    <property type="match status" value="1"/>
</dbReference>
<name>A0ABS9KV13_9BACT</name>
<dbReference type="SUPFAM" id="SSF52833">
    <property type="entry name" value="Thioredoxin-like"/>
    <property type="match status" value="1"/>
</dbReference>